<dbReference type="GeneID" id="61868973"/>
<dbReference type="InterPro" id="IPR035093">
    <property type="entry name" value="RelE/ParE_toxin_dom_sf"/>
</dbReference>
<reference evidence="4 7" key="2">
    <citation type="submission" date="2015-09" db="EMBL/GenBank/DDBJ databases">
        <title>Genome announcement of multiple Pseudomonas syringae strains.</title>
        <authorList>
            <person name="Thakur S."/>
            <person name="Wang P.W."/>
            <person name="Gong Y."/>
            <person name="Weir B.S."/>
            <person name="Guttman D.S."/>
        </authorList>
    </citation>
    <scope>NUCLEOTIDE SEQUENCE [LARGE SCALE GENOMIC DNA]</scope>
    <source>
        <strain evidence="4 7">ICMP3507</strain>
    </source>
</reference>
<reference evidence="3 6" key="3">
    <citation type="submission" date="2015-10" db="EMBL/GenBank/DDBJ databases">
        <title>Comparative genomics and high-throughput reverse genetic screens identify a new phytobacterial MAMP and an Arabidopsis receptor required for immune elicitation.</title>
        <authorList>
            <person name="Mott G.A."/>
            <person name="Thakur S."/>
            <person name="Wang P.W."/>
            <person name="Desveaux D."/>
            <person name="Guttman D.S."/>
        </authorList>
    </citation>
    <scope>NUCLEOTIDE SEQUENCE [LARGE SCALE GENOMIC DNA]</scope>
    <source>
        <strain evidence="3 6">107</strain>
    </source>
</reference>
<keyword evidence="6" id="KW-1185">Reference proteome</keyword>
<dbReference type="PANTHER" id="PTHR33755">
    <property type="entry name" value="TOXIN PARE1-RELATED"/>
    <property type="match status" value="1"/>
</dbReference>
<dbReference type="EMBL" id="LGLK01000071">
    <property type="protein sequence ID" value="KPC14877.1"/>
    <property type="molecule type" value="Genomic_DNA"/>
</dbReference>
<dbReference type="PATRIC" id="fig|53707.5.peg.3468"/>
<reference evidence="5 8" key="4">
    <citation type="submission" date="2018-08" db="EMBL/GenBank/DDBJ databases">
        <title>Recombination of ecologically and evolutionarily significant loci maintains genetic cohesion in the Pseudomonas syringae species complex.</title>
        <authorList>
            <person name="Dillon M."/>
            <person name="Thakur S."/>
            <person name="Almeida R.N.D."/>
            <person name="Weir B.S."/>
            <person name="Guttman D.S."/>
        </authorList>
    </citation>
    <scope>NUCLEOTIDE SEQUENCE [LARGE SCALE GENOMIC DNA]</scope>
    <source>
        <strain evidence="5 8">ICMP 3402</strain>
    </source>
</reference>
<evidence type="ECO:0000256" key="1">
    <source>
        <dbReference type="ARBA" id="ARBA00006226"/>
    </source>
</evidence>
<accession>A0A0N0G502</accession>
<evidence type="ECO:0000256" key="2">
    <source>
        <dbReference type="ARBA" id="ARBA00022649"/>
    </source>
</evidence>
<comment type="caution">
    <text evidence="4">The sequence shown here is derived from an EMBL/GenBank/DDBJ whole genome shotgun (WGS) entry which is preliminary data.</text>
</comment>
<dbReference type="RefSeq" id="WP_004657697.1">
    <property type="nucleotide sequence ID" value="NZ_CP020351.1"/>
</dbReference>
<dbReference type="Gene3D" id="3.30.2310.20">
    <property type="entry name" value="RelE-like"/>
    <property type="match status" value="1"/>
</dbReference>
<gene>
    <name evidence="3" type="ORF">AC499_5466</name>
    <name evidence="4" type="ORF">ALO35_100440</name>
    <name evidence="5" type="ORF">ALP33_02843</name>
</gene>
<name>A0A0N0G502_PSEAV</name>
<dbReference type="AlphaFoldDB" id="A0A0N0G502"/>
<dbReference type="EMBL" id="RBTW01000026">
    <property type="protein sequence ID" value="RMU22918.1"/>
    <property type="molecule type" value="Genomic_DNA"/>
</dbReference>
<dbReference type="Proteomes" id="UP000037943">
    <property type="component" value="Unassembled WGS sequence"/>
</dbReference>
<comment type="similarity">
    <text evidence="1">Belongs to the RelE toxin family.</text>
</comment>
<dbReference type="Proteomes" id="UP000271817">
    <property type="component" value="Unassembled WGS sequence"/>
</dbReference>
<dbReference type="Pfam" id="PF05016">
    <property type="entry name" value="ParE_toxin"/>
    <property type="match status" value="1"/>
</dbReference>
<evidence type="ECO:0000313" key="7">
    <source>
        <dbReference type="Proteomes" id="UP000050265"/>
    </source>
</evidence>
<proteinExistence type="inferred from homology"/>
<protein>
    <submittedName>
        <fullName evidence="4">Plasmid stabilization system family protein</fullName>
    </submittedName>
    <submittedName>
        <fullName evidence="5">Plasmid stabilization system protein</fullName>
    </submittedName>
</protein>
<keyword evidence="2" id="KW-1277">Toxin-antitoxin system</keyword>
<evidence type="ECO:0000313" key="5">
    <source>
        <dbReference type="EMBL" id="RMU22918.1"/>
    </source>
</evidence>
<sequence>MPQIELSEKADSDLEAIHEHYAGLMGHQRADEVVSTILESIEQLATFTGMGRPSQAPDVRELALTRYPFLVSYVVRSQVVFIVRVLHERNERLNTSKIPDQFS</sequence>
<reference evidence="3" key="1">
    <citation type="submission" date="2015-07" db="EMBL/GenBank/DDBJ databases">
        <authorList>
            <person name="O'Brien H.E."/>
            <person name="Thakur S."/>
            <person name="Gong Y."/>
            <person name="Wang P.W."/>
            <person name="Guttman D.S."/>
        </authorList>
    </citation>
    <scope>NUCLEOTIDE SEQUENCE</scope>
    <source>
        <strain evidence="3">107</strain>
    </source>
</reference>
<organism evidence="4 7">
    <name type="scientific">Pseudomonas amygdali pv. lachrymans</name>
    <name type="common">Pseudomonas syringae pv. lachrymans</name>
    <dbReference type="NCBI Taxonomy" id="53707"/>
    <lineage>
        <taxon>Bacteria</taxon>
        <taxon>Pseudomonadati</taxon>
        <taxon>Pseudomonadota</taxon>
        <taxon>Gammaproteobacteria</taxon>
        <taxon>Pseudomonadales</taxon>
        <taxon>Pseudomonadaceae</taxon>
        <taxon>Pseudomonas</taxon>
        <taxon>Pseudomonas amygdali</taxon>
    </lineage>
</organism>
<evidence type="ECO:0000313" key="3">
    <source>
        <dbReference type="EMBL" id="KPC14877.1"/>
    </source>
</evidence>
<evidence type="ECO:0000313" key="8">
    <source>
        <dbReference type="Proteomes" id="UP000271817"/>
    </source>
</evidence>
<dbReference type="Proteomes" id="UP000050265">
    <property type="component" value="Unassembled WGS sequence"/>
</dbReference>
<dbReference type="EMBL" id="LJQP01000510">
    <property type="protein sequence ID" value="KPX53146.1"/>
    <property type="molecule type" value="Genomic_DNA"/>
</dbReference>
<dbReference type="InterPro" id="IPR051803">
    <property type="entry name" value="TA_system_RelE-like_toxin"/>
</dbReference>
<evidence type="ECO:0000313" key="6">
    <source>
        <dbReference type="Proteomes" id="UP000037943"/>
    </source>
</evidence>
<evidence type="ECO:0000313" key="4">
    <source>
        <dbReference type="EMBL" id="KPX53146.1"/>
    </source>
</evidence>
<dbReference type="InterPro" id="IPR007712">
    <property type="entry name" value="RelE/ParE_toxin"/>
</dbReference>